<dbReference type="GO" id="GO:0008168">
    <property type="term" value="F:methyltransferase activity"/>
    <property type="evidence" value="ECO:0007669"/>
    <property type="project" value="UniProtKB-KW"/>
</dbReference>
<dbReference type="Proteomes" id="UP000295131">
    <property type="component" value="Unassembled WGS sequence"/>
</dbReference>
<gene>
    <name evidence="2" type="ORF">E2A64_13015</name>
</gene>
<dbReference type="InterPro" id="IPR029063">
    <property type="entry name" value="SAM-dependent_MTases_sf"/>
</dbReference>
<feature type="domain" description="Methyltransferase FkbM" evidence="1">
    <location>
        <begin position="69"/>
        <end position="236"/>
    </location>
</feature>
<keyword evidence="2" id="KW-0808">Transferase</keyword>
<evidence type="ECO:0000313" key="2">
    <source>
        <dbReference type="EMBL" id="TDH36202.1"/>
    </source>
</evidence>
<name>A0A4V6PK09_9HYPH</name>
<keyword evidence="2" id="KW-0489">Methyltransferase</keyword>
<dbReference type="SUPFAM" id="SSF53335">
    <property type="entry name" value="S-adenosyl-L-methionine-dependent methyltransferases"/>
    <property type="match status" value="1"/>
</dbReference>
<dbReference type="PANTHER" id="PTHR34203">
    <property type="entry name" value="METHYLTRANSFERASE, FKBM FAMILY PROTEIN"/>
    <property type="match status" value="1"/>
</dbReference>
<comment type="caution">
    <text evidence="2">The sequence shown here is derived from an EMBL/GenBank/DDBJ whole genome shotgun (WGS) entry which is preliminary data.</text>
</comment>
<dbReference type="GO" id="GO:0032259">
    <property type="term" value="P:methylation"/>
    <property type="evidence" value="ECO:0007669"/>
    <property type="project" value="UniProtKB-KW"/>
</dbReference>
<keyword evidence="3" id="KW-1185">Reference proteome</keyword>
<dbReference type="PANTHER" id="PTHR34203:SF15">
    <property type="entry name" value="SLL1173 PROTEIN"/>
    <property type="match status" value="1"/>
</dbReference>
<dbReference type="AlphaFoldDB" id="A0A4V6PK09"/>
<proteinExistence type="predicted"/>
<accession>A0A4V6PK09</accession>
<dbReference type="RefSeq" id="WP_133284899.1">
    <property type="nucleotide sequence ID" value="NZ_SMSI01000002.1"/>
</dbReference>
<protein>
    <submittedName>
        <fullName evidence="2">FkbM family methyltransferase</fullName>
    </submittedName>
</protein>
<dbReference type="NCBIfam" id="TIGR01444">
    <property type="entry name" value="fkbM_fam"/>
    <property type="match status" value="1"/>
</dbReference>
<dbReference type="Pfam" id="PF05050">
    <property type="entry name" value="Methyltransf_21"/>
    <property type="match status" value="1"/>
</dbReference>
<sequence length="274" mass="30867">MKLKDFFALLGFKKPSVSYGYELEDFTLESEGKVSFAQWQHPKYGRTTFDQASVDALRRYISPGSTVIDIGAHSGDTSVLFALAAGPDGVVFAVEPNRYVLPILRKNASLNPDAARIEVLPFAATHAPCRMTFNYSDNGYCNGGDLGEETKWSHGHVYPLEVEGRNVIDEIVSAEPDRLDRTALVKTDTEGNDLSVLKSMKELIGRTRPHIMAEVYTRTPASERRAFLSWLDEMGYDAYLVDSWTDLTSVEVKVDDVMNWKHYDVFCVHRDRKI</sequence>
<evidence type="ECO:0000313" key="3">
    <source>
        <dbReference type="Proteomes" id="UP000295131"/>
    </source>
</evidence>
<organism evidence="2 3">
    <name type="scientific">Pseudohoeflea suaedae</name>
    <dbReference type="NCBI Taxonomy" id="877384"/>
    <lineage>
        <taxon>Bacteria</taxon>
        <taxon>Pseudomonadati</taxon>
        <taxon>Pseudomonadota</taxon>
        <taxon>Alphaproteobacteria</taxon>
        <taxon>Hyphomicrobiales</taxon>
        <taxon>Rhizobiaceae</taxon>
        <taxon>Pseudohoeflea</taxon>
    </lineage>
</organism>
<dbReference type="InterPro" id="IPR006342">
    <property type="entry name" value="FkbM_mtfrase"/>
</dbReference>
<dbReference type="Gene3D" id="3.40.50.150">
    <property type="entry name" value="Vaccinia Virus protein VP39"/>
    <property type="match status" value="1"/>
</dbReference>
<evidence type="ECO:0000259" key="1">
    <source>
        <dbReference type="Pfam" id="PF05050"/>
    </source>
</evidence>
<reference evidence="2 3" key="1">
    <citation type="journal article" date="2013" name="Int. J. Syst. Evol. Microbiol.">
        <title>Hoeflea suaedae sp. nov., an endophytic bacterium isolated from the root of the halophyte Suaeda maritima.</title>
        <authorList>
            <person name="Chung E.J."/>
            <person name="Park J.A."/>
            <person name="Pramanik P."/>
            <person name="Bibi F."/>
            <person name="Jeon C.O."/>
            <person name="Chung Y.R."/>
        </authorList>
    </citation>
    <scope>NUCLEOTIDE SEQUENCE [LARGE SCALE GENOMIC DNA]</scope>
    <source>
        <strain evidence="2 3">YC6898</strain>
    </source>
</reference>
<dbReference type="OrthoDB" id="9814604at2"/>
<dbReference type="EMBL" id="SMSI01000002">
    <property type="protein sequence ID" value="TDH36202.1"/>
    <property type="molecule type" value="Genomic_DNA"/>
</dbReference>
<dbReference type="InterPro" id="IPR052514">
    <property type="entry name" value="SAM-dependent_MTase"/>
</dbReference>